<dbReference type="AlphaFoldDB" id="A0A165ZVS7"/>
<sequence>MKQNLWDALHDLPTIQELCVLALYSQSITHPYLRRIRGQNIKDTNALHLGPLHLHVIAHCKAIIQDPSLLVSNNVSCITGAMDGQQWERPEVVYAIQQMSPTLPHLSALLVAFFEGALQTPAERNRARMHPTNDHNEGALGSFRVTQRANPADTLR</sequence>
<dbReference type="Proteomes" id="UP000076798">
    <property type="component" value="Unassembled WGS sequence"/>
</dbReference>
<protein>
    <submittedName>
        <fullName evidence="2">Uncharacterized protein</fullName>
    </submittedName>
</protein>
<evidence type="ECO:0000256" key="1">
    <source>
        <dbReference type="SAM" id="MobiDB-lite"/>
    </source>
</evidence>
<keyword evidence="3" id="KW-1185">Reference proteome</keyword>
<gene>
    <name evidence="2" type="ORF">SISSUDRAFT_1052433</name>
</gene>
<feature type="compositionally biased region" description="Basic and acidic residues" evidence="1">
    <location>
        <begin position="126"/>
        <end position="137"/>
    </location>
</feature>
<evidence type="ECO:0000313" key="2">
    <source>
        <dbReference type="EMBL" id="KZT34690.1"/>
    </source>
</evidence>
<name>A0A165ZVS7_9AGAM</name>
<reference evidence="2 3" key="1">
    <citation type="journal article" date="2016" name="Mol. Biol. Evol.">
        <title>Comparative Genomics of Early-Diverging Mushroom-Forming Fungi Provides Insights into the Origins of Lignocellulose Decay Capabilities.</title>
        <authorList>
            <person name="Nagy L.G."/>
            <person name="Riley R."/>
            <person name="Tritt A."/>
            <person name="Adam C."/>
            <person name="Daum C."/>
            <person name="Floudas D."/>
            <person name="Sun H."/>
            <person name="Yadav J.S."/>
            <person name="Pangilinan J."/>
            <person name="Larsson K.H."/>
            <person name="Matsuura K."/>
            <person name="Barry K."/>
            <person name="Labutti K."/>
            <person name="Kuo R."/>
            <person name="Ohm R.A."/>
            <person name="Bhattacharya S.S."/>
            <person name="Shirouzu T."/>
            <person name="Yoshinaga Y."/>
            <person name="Martin F.M."/>
            <person name="Grigoriev I.V."/>
            <person name="Hibbett D.S."/>
        </authorList>
    </citation>
    <scope>NUCLEOTIDE SEQUENCE [LARGE SCALE GENOMIC DNA]</scope>
    <source>
        <strain evidence="2 3">HHB10207 ss-3</strain>
    </source>
</reference>
<accession>A0A165ZVS7</accession>
<dbReference type="OrthoDB" id="3236156at2759"/>
<feature type="region of interest" description="Disordered" evidence="1">
    <location>
        <begin position="126"/>
        <end position="156"/>
    </location>
</feature>
<organism evidence="2 3">
    <name type="scientific">Sistotremastrum suecicum HHB10207 ss-3</name>
    <dbReference type="NCBI Taxonomy" id="1314776"/>
    <lineage>
        <taxon>Eukaryota</taxon>
        <taxon>Fungi</taxon>
        <taxon>Dikarya</taxon>
        <taxon>Basidiomycota</taxon>
        <taxon>Agaricomycotina</taxon>
        <taxon>Agaricomycetes</taxon>
        <taxon>Sistotremastrales</taxon>
        <taxon>Sistotremastraceae</taxon>
        <taxon>Sistotremastrum</taxon>
    </lineage>
</organism>
<proteinExistence type="predicted"/>
<evidence type="ECO:0000313" key="3">
    <source>
        <dbReference type="Proteomes" id="UP000076798"/>
    </source>
</evidence>
<dbReference type="EMBL" id="KV428169">
    <property type="protein sequence ID" value="KZT34690.1"/>
    <property type="molecule type" value="Genomic_DNA"/>
</dbReference>